<feature type="transmembrane region" description="Helical" evidence="7">
    <location>
        <begin position="230"/>
        <end position="252"/>
    </location>
</feature>
<dbReference type="Pfam" id="PF13193">
    <property type="entry name" value="AMP-binding_C"/>
    <property type="match status" value="1"/>
</dbReference>
<keyword evidence="7" id="KW-0812">Transmembrane</keyword>
<feature type="domain" description="AMP-dependent synthetase/ligase" evidence="8">
    <location>
        <begin position="44"/>
        <end position="403"/>
    </location>
</feature>
<dbReference type="GO" id="GO:0050563">
    <property type="term" value="F:trans-feruloyl-CoA synthase activity"/>
    <property type="evidence" value="ECO:0007669"/>
    <property type="project" value="UniProtKB-ARBA"/>
</dbReference>
<dbReference type="PROSITE" id="PS00455">
    <property type="entry name" value="AMP_BINDING"/>
    <property type="match status" value="1"/>
</dbReference>
<dbReference type="PANTHER" id="PTHR24096:SF417">
    <property type="entry name" value="AMP-DEPENDENT SYNTHETASE_LIGASE"/>
    <property type="match status" value="1"/>
</dbReference>
<evidence type="ECO:0000256" key="2">
    <source>
        <dbReference type="ARBA" id="ARBA00006432"/>
    </source>
</evidence>
<keyword evidence="11" id="KW-1185">Reference proteome</keyword>
<proteinExistence type="inferred from homology"/>
<dbReference type="InterPro" id="IPR020845">
    <property type="entry name" value="AMP-binding_CS"/>
</dbReference>
<dbReference type="InterPro" id="IPR045851">
    <property type="entry name" value="AMP-bd_C_sf"/>
</dbReference>
<dbReference type="GO" id="GO:0009698">
    <property type="term" value="P:phenylpropanoid metabolic process"/>
    <property type="evidence" value="ECO:0007669"/>
    <property type="project" value="UniProtKB-KW"/>
</dbReference>
<evidence type="ECO:0000256" key="7">
    <source>
        <dbReference type="SAM" id="Phobius"/>
    </source>
</evidence>
<reference evidence="10 11" key="1">
    <citation type="submission" date="2024-02" db="EMBL/GenBank/DDBJ databases">
        <authorList>
            <person name="Vignale AGUSTIN F."/>
            <person name="Sosa J E."/>
            <person name="Modenutti C."/>
        </authorList>
    </citation>
    <scope>NUCLEOTIDE SEQUENCE [LARGE SCALE GENOMIC DNA]</scope>
</reference>
<dbReference type="Gene3D" id="3.30.300.30">
    <property type="match status" value="1"/>
</dbReference>
<dbReference type="Gene3D" id="3.40.50.12780">
    <property type="entry name" value="N-terminal domain of ligase-like"/>
    <property type="match status" value="1"/>
</dbReference>
<evidence type="ECO:0000313" key="11">
    <source>
        <dbReference type="Proteomes" id="UP001642360"/>
    </source>
</evidence>
<keyword evidence="5" id="KW-0067">ATP-binding</keyword>
<dbReference type="InterPro" id="IPR025110">
    <property type="entry name" value="AMP-bd_C"/>
</dbReference>
<organism evidence="10 11">
    <name type="scientific">Ilex paraguariensis</name>
    <name type="common">yerba mate</name>
    <dbReference type="NCBI Taxonomy" id="185542"/>
    <lineage>
        <taxon>Eukaryota</taxon>
        <taxon>Viridiplantae</taxon>
        <taxon>Streptophyta</taxon>
        <taxon>Embryophyta</taxon>
        <taxon>Tracheophyta</taxon>
        <taxon>Spermatophyta</taxon>
        <taxon>Magnoliopsida</taxon>
        <taxon>eudicotyledons</taxon>
        <taxon>Gunneridae</taxon>
        <taxon>Pentapetalae</taxon>
        <taxon>asterids</taxon>
        <taxon>campanulids</taxon>
        <taxon>Aquifoliales</taxon>
        <taxon>Aquifoliaceae</taxon>
        <taxon>Ilex</taxon>
    </lineage>
</organism>
<dbReference type="AlphaFoldDB" id="A0ABC8T122"/>
<dbReference type="GO" id="GO:0005524">
    <property type="term" value="F:ATP binding"/>
    <property type="evidence" value="ECO:0007669"/>
    <property type="project" value="UniProtKB-KW"/>
</dbReference>
<dbReference type="InterPro" id="IPR042099">
    <property type="entry name" value="ANL_N_sf"/>
</dbReference>
<comment type="similarity">
    <text evidence="2">Belongs to the ATP-dependent AMP-binding enzyme family.</text>
</comment>
<dbReference type="GO" id="GO:0106286">
    <property type="term" value="F:(E)-caffeate-CoA ligase activity"/>
    <property type="evidence" value="ECO:0007669"/>
    <property type="project" value="UniProtKB-ARBA"/>
</dbReference>
<dbReference type="Pfam" id="PF00501">
    <property type="entry name" value="AMP-binding"/>
    <property type="match status" value="1"/>
</dbReference>
<gene>
    <name evidence="10" type="ORF">ILEXP_LOCUS29568</name>
</gene>
<evidence type="ECO:0000256" key="5">
    <source>
        <dbReference type="ARBA" id="ARBA00022840"/>
    </source>
</evidence>
<evidence type="ECO:0000259" key="9">
    <source>
        <dbReference type="Pfam" id="PF13193"/>
    </source>
</evidence>
<dbReference type="Proteomes" id="UP001642360">
    <property type="component" value="Unassembled WGS sequence"/>
</dbReference>
<comment type="caution">
    <text evidence="10">The sequence shown here is derived from an EMBL/GenBank/DDBJ whole genome shotgun (WGS) entry which is preliminary data.</text>
</comment>
<dbReference type="FunFam" id="3.30.300.30:FF:000007">
    <property type="entry name" value="4-coumarate--CoA ligase 2"/>
    <property type="match status" value="1"/>
</dbReference>
<sequence>MAPTFYGNDGVFRSPRPPIALPQDPNLSMVPFLFRNLPSLSQSLALVDSDSNETLTFSDLKTKVSNLSHALLNLNIAKNDVVLIFAPNSSLFPISFLAVVAIGAIATTVNPQYTVSELSNQVKDSNPKLIITVHELLPKVEHFNLPCILLSSKNSVHNSNHSTYWFYSDLINSSKNLSDLPSSSVVQGDIAALLYSSGTTGRSKGVVLTHRNFIAASLMLTSDQHFYGDALNVFLCFLPMFHIFGVSLILFAQLQRGNTVVTMARFKLEKVLRTIEKYKVTNMFVVPPVVIALGKQREVVKKYDVSSLKEIGSGAAPLGKDVMEDCAKGFPQARILQLYGMTEMCGIISLEDTRIGSRYSGSSGVLVPGVESQIVSVDTGKPLPPNQKGEIWVRGPNMMPGYFNNPKATEQTIDKQGWVHTGDLGYFDEEGRLYIVDRIKELIKCKGFQVAPAELEELLLSHPKISDAAVIPLPDAEAGEVPIAYVVCSPSSSLTEKEVQKFVAEQVAPFKRLHRVTFIDRIPRSVAGKILRRELIQKVQSKL</sequence>
<dbReference type="InterPro" id="IPR000873">
    <property type="entry name" value="AMP-dep_synth/lig_dom"/>
</dbReference>
<dbReference type="CDD" id="cd05904">
    <property type="entry name" value="4CL"/>
    <property type="match status" value="1"/>
</dbReference>
<evidence type="ECO:0000256" key="1">
    <source>
        <dbReference type="ARBA" id="ARBA00004930"/>
    </source>
</evidence>
<dbReference type="EMBL" id="CAUOFW020003580">
    <property type="protein sequence ID" value="CAK9160783.1"/>
    <property type="molecule type" value="Genomic_DNA"/>
</dbReference>
<keyword evidence="7" id="KW-0472">Membrane</keyword>
<evidence type="ECO:0000256" key="6">
    <source>
        <dbReference type="ARBA" id="ARBA00023051"/>
    </source>
</evidence>
<dbReference type="FunFam" id="3.40.50.12780:FF:000003">
    <property type="entry name" value="Long-chain-fatty-acid--CoA ligase FadD"/>
    <property type="match status" value="1"/>
</dbReference>
<accession>A0ABC8T122</accession>
<evidence type="ECO:0008006" key="12">
    <source>
        <dbReference type="Google" id="ProtNLM"/>
    </source>
</evidence>
<name>A0ABC8T122_9AQUA</name>
<dbReference type="SUPFAM" id="SSF56801">
    <property type="entry name" value="Acetyl-CoA synthetase-like"/>
    <property type="match status" value="1"/>
</dbReference>
<dbReference type="PANTHER" id="PTHR24096">
    <property type="entry name" value="LONG-CHAIN-FATTY-ACID--COA LIGASE"/>
    <property type="match status" value="1"/>
</dbReference>
<feature type="domain" description="AMP-binding enzyme C-terminal" evidence="9">
    <location>
        <begin position="454"/>
        <end position="529"/>
    </location>
</feature>
<keyword evidence="4" id="KW-0547">Nucleotide-binding</keyword>
<evidence type="ECO:0000313" key="10">
    <source>
        <dbReference type="EMBL" id="CAK9160783.1"/>
    </source>
</evidence>
<evidence type="ECO:0000256" key="3">
    <source>
        <dbReference type="ARBA" id="ARBA00022598"/>
    </source>
</evidence>
<keyword evidence="6" id="KW-0587">Phenylpropanoid metabolism</keyword>
<evidence type="ECO:0000256" key="4">
    <source>
        <dbReference type="ARBA" id="ARBA00022741"/>
    </source>
</evidence>
<evidence type="ECO:0000259" key="8">
    <source>
        <dbReference type="Pfam" id="PF00501"/>
    </source>
</evidence>
<keyword evidence="3" id="KW-0436">Ligase</keyword>
<keyword evidence="7" id="KW-1133">Transmembrane helix</keyword>
<protein>
    <recommendedName>
        <fullName evidence="12">4-coumarate--CoA ligase</fullName>
    </recommendedName>
</protein>
<comment type="pathway">
    <text evidence="1">Phytoalexin biosynthesis; 3,4',5-trihydroxystilbene biosynthesis; 3,4',5-trihydroxystilbene from trans-4-coumarate: step 1/2.</text>
</comment>